<feature type="domain" description="Mur ligase N-terminal catalytic" evidence="16">
    <location>
        <begin position="5"/>
        <end position="101"/>
    </location>
</feature>
<dbReference type="EMBL" id="CP075587">
    <property type="protein sequence ID" value="QYF49126.1"/>
    <property type="molecule type" value="Genomic_DNA"/>
</dbReference>
<keyword evidence="9 14" id="KW-0133">Cell shape</keyword>
<evidence type="ECO:0000256" key="6">
    <source>
        <dbReference type="ARBA" id="ARBA00022618"/>
    </source>
</evidence>
<feature type="domain" description="Mur ligase central" evidence="18">
    <location>
        <begin position="108"/>
        <end position="282"/>
    </location>
</feature>
<evidence type="ECO:0000256" key="13">
    <source>
        <dbReference type="ARBA" id="ARBA00047833"/>
    </source>
</evidence>
<keyword evidence="8 14" id="KW-0067">ATP-binding</keyword>
<dbReference type="Proteomes" id="UP000826014">
    <property type="component" value="Chromosome"/>
</dbReference>
<dbReference type="GO" id="GO:0008763">
    <property type="term" value="F:UDP-N-acetylmuramate-L-alanine ligase activity"/>
    <property type="evidence" value="ECO:0007669"/>
    <property type="project" value="UniProtKB-EC"/>
</dbReference>
<evidence type="ECO:0000256" key="15">
    <source>
        <dbReference type="SAM" id="Phobius"/>
    </source>
</evidence>
<gene>
    <name evidence="14" type="primary">murC</name>
    <name evidence="19" type="ORF">RHABOEDO_001398</name>
</gene>
<dbReference type="InterPro" id="IPR036615">
    <property type="entry name" value="Mur_ligase_C_dom_sf"/>
</dbReference>
<evidence type="ECO:0000313" key="19">
    <source>
        <dbReference type="EMBL" id="QYF49126.1"/>
    </source>
</evidence>
<evidence type="ECO:0000256" key="3">
    <source>
        <dbReference type="ARBA" id="ARBA00012211"/>
    </source>
</evidence>
<name>A0ABX8V2P0_9BACT</name>
<dbReference type="Gene3D" id="3.90.190.20">
    <property type="entry name" value="Mur ligase, C-terminal domain"/>
    <property type="match status" value="1"/>
</dbReference>
<dbReference type="RefSeq" id="WP_215216853.1">
    <property type="nucleotide sequence ID" value="NZ_CP075587.1"/>
</dbReference>
<evidence type="ECO:0000256" key="9">
    <source>
        <dbReference type="ARBA" id="ARBA00022960"/>
    </source>
</evidence>
<accession>A0ABX8V2P0</accession>
<evidence type="ECO:0000256" key="8">
    <source>
        <dbReference type="ARBA" id="ARBA00022840"/>
    </source>
</evidence>
<keyword evidence="11 14" id="KW-0131">Cell cycle</keyword>
<comment type="catalytic activity">
    <reaction evidence="13 14">
        <text>UDP-N-acetyl-alpha-D-muramate + L-alanine + ATP = UDP-N-acetyl-alpha-D-muramoyl-L-alanine + ADP + phosphate + H(+)</text>
        <dbReference type="Rhea" id="RHEA:23372"/>
        <dbReference type="ChEBI" id="CHEBI:15378"/>
        <dbReference type="ChEBI" id="CHEBI:30616"/>
        <dbReference type="ChEBI" id="CHEBI:43474"/>
        <dbReference type="ChEBI" id="CHEBI:57972"/>
        <dbReference type="ChEBI" id="CHEBI:70757"/>
        <dbReference type="ChEBI" id="CHEBI:83898"/>
        <dbReference type="ChEBI" id="CHEBI:456216"/>
        <dbReference type="EC" id="6.3.2.8"/>
    </reaction>
</comment>
<keyword evidence="10 14" id="KW-0573">Peptidoglycan synthesis</keyword>
<dbReference type="SUPFAM" id="SSF53623">
    <property type="entry name" value="MurD-like peptide ligases, catalytic domain"/>
    <property type="match status" value="1"/>
</dbReference>
<protein>
    <recommendedName>
        <fullName evidence="3 14">UDP-N-acetylmuramate--L-alanine ligase</fullName>
        <ecNumber evidence="3 14">6.3.2.8</ecNumber>
    </recommendedName>
    <alternativeName>
        <fullName evidence="14">UDP-N-acetylmuramoyl-L-alanine synthetase</fullName>
    </alternativeName>
</protein>
<dbReference type="NCBIfam" id="TIGR01082">
    <property type="entry name" value="murC"/>
    <property type="match status" value="1"/>
</dbReference>
<evidence type="ECO:0000259" key="16">
    <source>
        <dbReference type="Pfam" id="PF01225"/>
    </source>
</evidence>
<evidence type="ECO:0000256" key="14">
    <source>
        <dbReference type="HAMAP-Rule" id="MF_00046"/>
    </source>
</evidence>
<dbReference type="InterPro" id="IPR050061">
    <property type="entry name" value="MurCDEF_pg_biosynth"/>
</dbReference>
<dbReference type="InterPro" id="IPR004101">
    <property type="entry name" value="Mur_ligase_C"/>
</dbReference>
<comment type="pathway">
    <text evidence="2 14">Cell wall biogenesis; peptidoglycan biosynthesis.</text>
</comment>
<keyword evidence="15" id="KW-0812">Transmembrane</keyword>
<evidence type="ECO:0000259" key="17">
    <source>
        <dbReference type="Pfam" id="PF02875"/>
    </source>
</evidence>
<evidence type="ECO:0000259" key="18">
    <source>
        <dbReference type="Pfam" id="PF08245"/>
    </source>
</evidence>
<reference evidence="19 20" key="1">
    <citation type="journal article" date="2022" name="bioRxiv">
        <title>Ecology and evolution of chlamydial symbionts of arthropods.</title>
        <authorList>
            <person name="Halter T."/>
            <person name="Koestlbacher S."/>
            <person name="Collingro A."/>
            <person name="Sixt B.S."/>
            <person name="Toenshoff E.R."/>
            <person name="Hendrickx F."/>
            <person name="Kostanjsek R."/>
            <person name="Horn M."/>
        </authorList>
    </citation>
    <scope>NUCLEOTIDE SEQUENCE [LARGE SCALE GENOMIC DNA]</scope>
    <source>
        <strain evidence="19">W744xW776</strain>
    </source>
</reference>
<evidence type="ECO:0000256" key="5">
    <source>
        <dbReference type="ARBA" id="ARBA00022598"/>
    </source>
</evidence>
<dbReference type="SUPFAM" id="SSF51984">
    <property type="entry name" value="MurCD N-terminal domain"/>
    <property type="match status" value="1"/>
</dbReference>
<keyword evidence="12 14" id="KW-0961">Cell wall biogenesis/degradation</keyword>
<evidence type="ECO:0000256" key="4">
    <source>
        <dbReference type="ARBA" id="ARBA00022490"/>
    </source>
</evidence>
<comment type="similarity">
    <text evidence="14">Belongs to the MurCDEF family.</text>
</comment>
<sequence>MYNKHYYFIGIGGIGMSGLALIALEKGAMVSGSDTVHSCITSGLQKKGAKIFIGHKKEQIPLDAAVVYSSAISSDNSELMFAKSHKLSILHRSDLLALIMQPQEALLVTGTHGKTTSSSLLAHILLEKEMQPSFAIGGFIRGLNANAGYGKGRYFIAEADESDGSFLKYTPFGAIITNIDRDHLDYWQTMNGLVRGFQKFIDSIISWEHFFWHGDNPWLSEIVTKGYSYGFDKKNALFIESHRQDKWRNIFTICFENKRYKEIEIPIIGRHNILNASAVFGLCLKLGMMEEKIRSAFMSFKGINRRLECKGEAKGVIFYDDYAHHPTEVLTTLRAIKNAVGSARIVLAFQPHRYSRTLACLNEFGAAFEAADIVVITDIYTAGEAPIKEIDEGLLLREINKEIKRPAYYFSRSKLSCQLVKILQTGDCLITMGAGDISSLSYDIMENL</sequence>
<keyword evidence="7 14" id="KW-0547">Nucleotide-binding</keyword>
<evidence type="ECO:0000256" key="10">
    <source>
        <dbReference type="ARBA" id="ARBA00022984"/>
    </source>
</evidence>
<dbReference type="InterPro" id="IPR036565">
    <property type="entry name" value="Mur-like_cat_sf"/>
</dbReference>
<evidence type="ECO:0000256" key="12">
    <source>
        <dbReference type="ARBA" id="ARBA00023316"/>
    </source>
</evidence>
<dbReference type="Gene3D" id="3.40.50.720">
    <property type="entry name" value="NAD(P)-binding Rossmann-like Domain"/>
    <property type="match status" value="1"/>
</dbReference>
<dbReference type="HAMAP" id="MF_00046">
    <property type="entry name" value="MurC"/>
    <property type="match status" value="1"/>
</dbReference>
<dbReference type="Gene3D" id="3.40.1190.10">
    <property type="entry name" value="Mur-like, catalytic domain"/>
    <property type="match status" value="1"/>
</dbReference>
<evidence type="ECO:0000256" key="11">
    <source>
        <dbReference type="ARBA" id="ARBA00023306"/>
    </source>
</evidence>
<keyword evidence="15" id="KW-0472">Membrane</keyword>
<dbReference type="SUPFAM" id="SSF53244">
    <property type="entry name" value="MurD-like peptide ligases, peptide-binding domain"/>
    <property type="match status" value="1"/>
</dbReference>
<comment type="function">
    <text evidence="14">Cell wall formation.</text>
</comment>
<dbReference type="InterPro" id="IPR005758">
    <property type="entry name" value="UDP-N-AcMur_Ala_ligase_MurC"/>
</dbReference>
<dbReference type="PANTHER" id="PTHR43445:SF3">
    <property type="entry name" value="UDP-N-ACETYLMURAMATE--L-ALANINE LIGASE"/>
    <property type="match status" value="1"/>
</dbReference>
<evidence type="ECO:0000313" key="20">
    <source>
        <dbReference type="Proteomes" id="UP000826014"/>
    </source>
</evidence>
<feature type="transmembrane region" description="Helical" evidence="15">
    <location>
        <begin position="6"/>
        <end position="24"/>
    </location>
</feature>
<keyword evidence="4 14" id="KW-0963">Cytoplasm</keyword>
<evidence type="ECO:0000256" key="7">
    <source>
        <dbReference type="ARBA" id="ARBA00022741"/>
    </source>
</evidence>
<dbReference type="Pfam" id="PF02875">
    <property type="entry name" value="Mur_ligase_C"/>
    <property type="match status" value="1"/>
</dbReference>
<proteinExistence type="inferred from homology"/>
<dbReference type="InterPro" id="IPR013221">
    <property type="entry name" value="Mur_ligase_cen"/>
</dbReference>
<dbReference type="PANTHER" id="PTHR43445">
    <property type="entry name" value="UDP-N-ACETYLMURAMATE--L-ALANINE LIGASE-RELATED"/>
    <property type="match status" value="1"/>
</dbReference>
<dbReference type="InterPro" id="IPR000713">
    <property type="entry name" value="Mur_ligase_N"/>
</dbReference>
<evidence type="ECO:0000256" key="2">
    <source>
        <dbReference type="ARBA" id="ARBA00004752"/>
    </source>
</evidence>
<keyword evidence="5 14" id="KW-0436">Ligase</keyword>
<feature type="domain" description="Mur ligase C-terminal" evidence="17">
    <location>
        <begin position="305"/>
        <end position="435"/>
    </location>
</feature>
<organism evidence="19 20">
    <name type="scientific">Candidatus Rhabdochlamydia oedothoracis</name>
    <dbReference type="NCBI Taxonomy" id="2720720"/>
    <lineage>
        <taxon>Bacteria</taxon>
        <taxon>Pseudomonadati</taxon>
        <taxon>Chlamydiota</taxon>
        <taxon>Chlamydiia</taxon>
        <taxon>Parachlamydiales</taxon>
        <taxon>Candidatus Rhabdochlamydiaceae</taxon>
        <taxon>Candidatus Rhabdochlamydia</taxon>
    </lineage>
</organism>
<keyword evidence="20" id="KW-1185">Reference proteome</keyword>
<comment type="subcellular location">
    <subcellularLocation>
        <location evidence="1 14">Cytoplasm</location>
    </subcellularLocation>
</comment>
<dbReference type="Pfam" id="PF01225">
    <property type="entry name" value="Mur_ligase"/>
    <property type="match status" value="1"/>
</dbReference>
<keyword evidence="6 14" id="KW-0132">Cell division</keyword>
<dbReference type="EC" id="6.3.2.8" evidence="3 14"/>
<dbReference type="Pfam" id="PF08245">
    <property type="entry name" value="Mur_ligase_M"/>
    <property type="match status" value="1"/>
</dbReference>
<evidence type="ECO:0000256" key="1">
    <source>
        <dbReference type="ARBA" id="ARBA00004496"/>
    </source>
</evidence>
<feature type="binding site" evidence="14">
    <location>
        <begin position="110"/>
        <end position="116"/>
    </location>
    <ligand>
        <name>ATP</name>
        <dbReference type="ChEBI" id="CHEBI:30616"/>
    </ligand>
</feature>
<keyword evidence="15" id="KW-1133">Transmembrane helix</keyword>